<sequence>MNNLKSKSSNKATPSNTPQKNNKRIFDNAADSSATKPSAIQNKEVDFPRGGGIGVTPLEFKKISQKANKDFFAENNSSKAKKRKTASTGKNQKLSSQDLATNLIEDKAEKLYKELAPLSFKRIFKDSKVLGVVTKIADLGLTVSLSNHLTAHVPITQISKEFTQILENFTQDQDKGLSVDLENEIDLNQLFHLGQFVKASVTITTEKAVKSPYKKNNSSSSSKIEKKIELTLEPEQVNKGLDIIDICESMVLSASVISVEDHGYRLNIGIDDVQGFLSFDNSDPYLHNFESPSNSSQSETNSTNKLKVGQVILVSVLPLEKSSSTTRVIHFTLDPNIMAKSHINNTLQSIYSAQPGSIIDGLVIHLGEKGAVMQFMGFYECTATISSLTDKYCLSSDKVLSKIKLGDKIKARIIFTYLSTTNKVIMVSTAQHIFKLSVPKWNLKSNSIKNSNSSDTNFDNWWPHKFGDVLNAKVTRSSTKSGVYLEAPLEKSKTVSAYANLGNITNSDDQSNVSKAISSFLPASEATVRVVGYSPMENCVLVSLKKSVVDEEYFKLDDVVLGKKIKGTVNKILENGIIVSLSKYVSSFVSAENLSDIKLSKIEKKFQEGDKVTARVLTINKSQKKVYLTLRKSLVESTLPIVTSYDSAKVGEITLGVVKKVIPESGAIVSFYQNFCGFIPIGEINGNFITDINSFLRVGQFIKVKVIKKDEPTSRILLSCKLDAKLQEDTTSSKPSTESIKVGSVFEDSIVDFINEAYIGVKLQPSNDLATLSVNHLSDHISNIVDNIQNIIVKGKPLGLPVTVLEIKSTGIVVSAKPLLVRAARQNRIVSSIDSCKVGNIEAGFISQITKFGVFVKFFGGYSGLASINSISDHYVSSAELEFQDGQTVLAKIVAIDTQTNKVSLSLKPSLVEFDQATANYKDWDVEPNQIFVSQLFNTEKKIYESVGNSEILKLSNDYDKLLGCLIQVKIDQVHSYGWMATPVMTDKNDFLQGASGFICNEQIIEFLKDQNSDHKSYVGKTLTAKIIDADFKKKMLDLSLKPSHTDKSKNSPKVIKKNLQKIQELSTKKLLVEVVIELVKEDHLVLSVPSCNNALVYSSSKNLNLRAKPFVRYKIGQRLKGKIVLEQSDDRNICLISYNSKSDSMDSVKRIAKNPVDPSINYFEDYQPGKLTKAKVVSILPNKLTAKLILAENIKANLMITEFEHSKIKDKDLFSSNGIIPGAVIDVTVIGVHVPNDTEYLPITKKINPSKVSLDVFLTNNSNSKQRSLQLSDIKPESKLTGFIYSVENTPFGGIWIAFNRSLKAKIPTNKITNDYGVISNLEKHFVIGSSVEVEITKIDIKKEKFNCVFTDNELLERKVPTLPKTIKEIKVGDCLAGVFTKFSETNGINVTINMLENKYSSEAFGRISLVNISDNYADIKKFVKDKVSKENFLKVKVIGIDNANKKIELSTRDSDFNNKNVAIIDPKISTLDELQVGSTLNGFIKSVSKNGIFVIIGSNNLTGRVKLNEISDEFIKNPEDTYEIGTLVKVSVLKLNQKQNQIELSMRTPKPISKLSVGDIVKGNVTKTNKSGIFIMVYDTFKQKKVVSLCPIDEIADTNELKAVDLLSHYSSGDKVLAKILSIDDKSRIIVSLKASNFTQDNTQITQDESLINDIDSTKQKDTDIIEDESDISDDDNSDSSDDESDNDIETAADINPLDIDDEFSWSNITESDKMDIDATDNIFNDEEMIDTIEDITAEMDSKAPATVEDFERLLVASPDKSYLWISYMAFYCDMGEIDMARKVCDRGIEKISYKLEQEKMNLYIARMNLEYKFGTQDELDQFVLKALQYNNPKHIHLQLVRIYSSNDNLDMATQTFQTVSKKFKSSCKVWVQYFEFSLKNDINSNDLMKRSLICLPKRKHIKAITKFAQLEFKYNHQERARTIFENLLSNYPSRSDLWNVYLDLEVKNLTKFNLDTEADILLVRNLFTRIISLKFNPRNKKLFFKKWLEFEKRFGSEDNIQNVKDCALEYVQSNQ</sequence>
<dbReference type="EMBL" id="MBFR01000111">
    <property type="protein sequence ID" value="PVU93859.1"/>
    <property type="molecule type" value="Genomic_DNA"/>
</dbReference>
<dbReference type="GO" id="GO:0032040">
    <property type="term" value="C:small-subunit processome"/>
    <property type="evidence" value="ECO:0007669"/>
    <property type="project" value="TreeGrafter"/>
</dbReference>
<keyword evidence="4" id="KW-0539">Nucleus</keyword>
<dbReference type="InterPro" id="IPR045209">
    <property type="entry name" value="Rrp5"/>
</dbReference>
<dbReference type="SMART" id="SM00386">
    <property type="entry name" value="HAT"/>
    <property type="match status" value="3"/>
</dbReference>
<dbReference type="InterPro" id="IPR011990">
    <property type="entry name" value="TPR-like_helical_dom_sf"/>
</dbReference>
<dbReference type="Pfam" id="PF00575">
    <property type="entry name" value="S1"/>
    <property type="match status" value="4"/>
</dbReference>
<dbReference type="Pfam" id="PF24682">
    <property type="entry name" value="OB_RRP5"/>
    <property type="match status" value="1"/>
</dbReference>
<dbReference type="InterPro" id="IPR057300">
    <property type="entry name" value="OB_Rrp5"/>
</dbReference>
<dbReference type="GO" id="GO:0006364">
    <property type="term" value="P:rRNA processing"/>
    <property type="evidence" value="ECO:0007669"/>
    <property type="project" value="UniProtKB-KW"/>
</dbReference>
<dbReference type="PANTHER" id="PTHR23270:SF10">
    <property type="entry name" value="PROTEIN RRP5 HOMOLOG"/>
    <property type="match status" value="1"/>
</dbReference>
<keyword evidence="3" id="KW-0677">Repeat</keyword>
<dbReference type="InterPro" id="IPR048059">
    <property type="entry name" value="Rrp5_S1_rpt_hs1_sc1"/>
</dbReference>
<feature type="domain" description="S1 motif" evidence="6">
    <location>
        <begin position="839"/>
        <end position="908"/>
    </location>
</feature>
<dbReference type="FunFam" id="2.40.50.140:FF:000103">
    <property type="entry name" value="protein RRP5 homolog"/>
    <property type="match status" value="3"/>
</dbReference>
<comment type="subcellular location">
    <subcellularLocation>
        <location evidence="1">Nucleus</location>
        <location evidence="1">Nucleolus</location>
    </subcellularLocation>
</comment>
<dbReference type="InterPro" id="IPR003107">
    <property type="entry name" value="HAT"/>
</dbReference>
<evidence type="ECO:0000256" key="1">
    <source>
        <dbReference type="ARBA" id="ARBA00004604"/>
    </source>
</evidence>
<reference evidence="7 8" key="1">
    <citation type="journal article" date="2018" name="MBio">
        <title>Comparative Genomics Reveals the Core Gene Toolbox for the Fungus-Insect Symbiosis.</title>
        <authorList>
            <person name="Wang Y."/>
            <person name="Stata M."/>
            <person name="Wang W."/>
            <person name="Stajich J.E."/>
            <person name="White M.M."/>
            <person name="Moncalvo J.M."/>
        </authorList>
    </citation>
    <scope>NUCLEOTIDE SEQUENCE [LARGE SCALE GENOMIC DNA]</scope>
    <source>
        <strain evidence="7 8">SWE-8-4</strain>
    </source>
</reference>
<protein>
    <recommendedName>
        <fullName evidence="6">S1 motif domain-containing protein</fullName>
    </recommendedName>
</protein>
<dbReference type="SUPFAM" id="SSF48452">
    <property type="entry name" value="TPR-like"/>
    <property type="match status" value="2"/>
</dbReference>
<dbReference type="Gene3D" id="1.25.40.10">
    <property type="entry name" value="Tetratricopeptide repeat domain"/>
    <property type="match status" value="1"/>
</dbReference>
<dbReference type="Pfam" id="PF23231">
    <property type="entry name" value="HAT_Syf1_CNRKL1_C"/>
    <property type="match status" value="1"/>
</dbReference>
<evidence type="ECO:0000313" key="8">
    <source>
        <dbReference type="Proteomes" id="UP000245383"/>
    </source>
</evidence>
<dbReference type="InterPro" id="IPR057302">
    <property type="entry name" value="Rrp5_S1"/>
</dbReference>
<dbReference type="SUPFAM" id="SSF50249">
    <property type="entry name" value="Nucleic acid-binding proteins"/>
    <property type="match status" value="10"/>
</dbReference>
<dbReference type="Pfam" id="PF23459">
    <property type="entry name" value="S1_RRP5"/>
    <property type="match status" value="1"/>
</dbReference>
<dbReference type="Proteomes" id="UP000245383">
    <property type="component" value="Unassembled WGS sequence"/>
</dbReference>
<dbReference type="PANTHER" id="PTHR23270">
    <property type="entry name" value="PROGRAMMED CELL DEATH PROTEIN 11 PRE-RRNA PROCESSING PROTEIN RRP5"/>
    <property type="match status" value="1"/>
</dbReference>
<feature type="domain" description="S1 motif" evidence="6">
    <location>
        <begin position="651"/>
        <end position="721"/>
    </location>
</feature>
<dbReference type="CDD" id="cd05693">
    <property type="entry name" value="S1_Rrp5_repeat_hs1_sc1"/>
    <property type="match status" value="1"/>
</dbReference>
<feature type="region of interest" description="Disordered" evidence="5">
    <location>
        <begin position="1658"/>
        <end position="1696"/>
    </location>
</feature>
<dbReference type="InterPro" id="IPR055430">
    <property type="entry name" value="HAT_Syf1_CNRKL1_C"/>
</dbReference>
<evidence type="ECO:0000256" key="2">
    <source>
        <dbReference type="ARBA" id="ARBA00022552"/>
    </source>
</evidence>
<dbReference type="PROSITE" id="PS50126">
    <property type="entry name" value="S1"/>
    <property type="match status" value="10"/>
</dbReference>
<evidence type="ECO:0000313" key="7">
    <source>
        <dbReference type="EMBL" id="PVU93859.1"/>
    </source>
</evidence>
<dbReference type="OrthoDB" id="412781at2759"/>
<dbReference type="GO" id="GO:0003723">
    <property type="term" value="F:RNA binding"/>
    <property type="evidence" value="ECO:0007669"/>
    <property type="project" value="TreeGrafter"/>
</dbReference>
<feature type="compositionally biased region" description="Polar residues" evidence="5">
    <location>
        <begin position="30"/>
        <end position="41"/>
    </location>
</feature>
<dbReference type="InterPro" id="IPR012340">
    <property type="entry name" value="NA-bd_OB-fold"/>
</dbReference>
<comment type="caution">
    <text evidence="7">The sequence shown here is derived from an EMBL/GenBank/DDBJ whole genome shotgun (WGS) entry which is preliminary data.</text>
</comment>
<feature type="domain" description="S1 motif" evidence="6">
    <location>
        <begin position="356"/>
        <end position="430"/>
    </location>
</feature>
<feature type="region of interest" description="Disordered" evidence="5">
    <location>
        <begin position="74"/>
        <end position="93"/>
    </location>
</feature>
<feature type="domain" description="S1 motif" evidence="6">
    <location>
        <begin position="1479"/>
        <end position="1549"/>
    </location>
</feature>
<keyword evidence="8" id="KW-1185">Reference proteome</keyword>
<feature type="domain" description="S1 motif" evidence="6">
    <location>
        <begin position="249"/>
        <end position="334"/>
    </location>
</feature>
<feature type="region of interest" description="Disordered" evidence="5">
    <location>
        <begin position="1"/>
        <end position="52"/>
    </location>
</feature>
<feature type="domain" description="S1 motif" evidence="6">
    <location>
        <begin position="1374"/>
        <end position="1454"/>
    </location>
</feature>
<dbReference type="Gene3D" id="2.40.50.140">
    <property type="entry name" value="Nucleic acid-binding proteins"/>
    <property type="match status" value="9"/>
</dbReference>
<evidence type="ECO:0000256" key="3">
    <source>
        <dbReference type="ARBA" id="ARBA00022737"/>
    </source>
</evidence>
<keyword evidence="2" id="KW-0698">rRNA processing</keyword>
<evidence type="ECO:0000256" key="4">
    <source>
        <dbReference type="ARBA" id="ARBA00023242"/>
    </source>
</evidence>
<feature type="domain" description="S1 motif" evidence="6">
    <location>
        <begin position="1560"/>
        <end position="1636"/>
    </location>
</feature>
<dbReference type="InterPro" id="IPR057301">
    <property type="entry name" value="Rrp5_OB_4th"/>
</dbReference>
<evidence type="ECO:0000256" key="5">
    <source>
        <dbReference type="SAM" id="MobiDB-lite"/>
    </source>
</evidence>
<gene>
    <name evidence="7" type="ORF">BB561_002990</name>
</gene>
<feature type="domain" description="S1 motif" evidence="6">
    <location>
        <begin position="562"/>
        <end position="631"/>
    </location>
</feature>
<dbReference type="SMART" id="SM00316">
    <property type="entry name" value="S1"/>
    <property type="match status" value="13"/>
</dbReference>
<dbReference type="InterPro" id="IPR003029">
    <property type="entry name" value="S1_domain"/>
</dbReference>
<organism evidence="7 8">
    <name type="scientific">Smittium simulii</name>
    <dbReference type="NCBI Taxonomy" id="133385"/>
    <lineage>
        <taxon>Eukaryota</taxon>
        <taxon>Fungi</taxon>
        <taxon>Fungi incertae sedis</taxon>
        <taxon>Zoopagomycota</taxon>
        <taxon>Kickxellomycotina</taxon>
        <taxon>Harpellomycetes</taxon>
        <taxon>Harpellales</taxon>
        <taxon>Legeriomycetaceae</taxon>
        <taxon>Smittium</taxon>
    </lineage>
</organism>
<feature type="compositionally biased region" description="Acidic residues" evidence="5">
    <location>
        <begin position="1667"/>
        <end position="1693"/>
    </location>
</feature>
<dbReference type="Pfam" id="PF24685">
    <property type="entry name" value="OB_RRP5_4th"/>
    <property type="match status" value="1"/>
</dbReference>
<dbReference type="STRING" id="133385.A0A2T9YNH3"/>
<name>A0A2T9YNH3_9FUNG</name>
<proteinExistence type="predicted"/>
<feature type="compositionally biased region" description="Polar residues" evidence="5">
    <location>
        <begin position="1"/>
        <end position="20"/>
    </location>
</feature>
<accession>A0A2T9YNH3</accession>
<evidence type="ECO:0000259" key="6">
    <source>
        <dbReference type="PROSITE" id="PS50126"/>
    </source>
</evidence>
<feature type="domain" description="S1 motif" evidence="6">
    <location>
        <begin position="126"/>
        <end position="233"/>
    </location>
</feature>
<feature type="domain" description="S1 motif" evidence="6">
    <location>
        <begin position="1278"/>
        <end position="1352"/>
    </location>
</feature>